<accession>A0AAN9E7M7</accession>
<keyword evidence="2 5" id="KW-0217">Developmental protein</keyword>
<evidence type="ECO:0000256" key="3">
    <source>
        <dbReference type="ARBA" id="ARBA00022782"/>
    </source>
</evidence>
<dbReference type="InterPro" id="IPR012474">
    <property type="entry name" value="Frigida"/>
</dbReference>
<dbReference type="Pfam" id="PF07899">
    <property type="entry name" value="Frigida"/>
    <property type="match status" value="1"/>
</dbReference>
<dbReference type="PANTHER" id="PTHR31791:SF47">
    <property type="entry name" value="INACTIVE FRIGIDA-LIKE PROTEIN 2"/>
    <property type="match status" value="1"/>
</dbReference>
<dbReference type="EMBL" id="JAYWIO010000008">
    <property type="protein sequence ID" value="KAK7246368.1"/>
    <property type="molecule type" value="Genomic_DNA"/>
</dbReference>
<dbReference type="PANTHER" id="PTHR31791">
    <property type="entry name" value="FRIGIDA-LIKE PROTEIN 3-RELATED"/>
    <property type="match status" value="1"/>
</dbReference>
<dbReference type="GO" id="GO:0030154">
    <property type="term" value="P:cell differentiation"/>
    <property type="evidence" value="ECO:0007669"/>
    <property type="project" value="UniProtKB-KW"/>
</dbReference>
<comment type="similarity">
    <text evidence="1 5">Belongs to the Frigida family.</text>
</comment>
<dbReference type="Proteomes" id="UP001372338">
    <property type="component" value="Unassembled WGS sequence"/>
</dbReference>
<protein>
    <recommendedName>
        <fullName evidence="5">FRIGIDA-like protein</fullName>
    </recommendedName>
</protein>
<evidence type="ECO:0000256" key="5">
    <source>
        <dbReference type="RuleBase" id="RU364012"/>
    </source>
</evidence>
<gene>
    <name evidence="7" type="ORF">RIF29_41235</name>
</gene>
<dbReference type="GO" id="GO:0009908">
    <property type="term" value="P:flower development"/>
    <property type="evidence" value="ECO:0007669"/>
    <property type="project" value="UniProtKB-KW"/>
</dbReference>
<evidence type="ECO:0000313" key="8">
    <source>
        <dbReference type="Proteomes" id="UP001372338"/>
    </source>
</evidence>
<keyword evidence="3 5" id="KW-0221">Differentiation</keyword>
<organism evidence="7 8">
    <name type="scientific">Crotalaria pallida</name>
    <name type="common">Smooth rattlebox</name>
    <name type="synonym">Crotalaria striata</name>
    <dbReference type="NCBI Taxonomy" id="3830"/>
    <lineage>
        <taxon>Eukaryota</taxon>
        <taxon>Viridiplantae</taxon>
        <taxon>Streptophyta</taxon>
        <taxon>Embryophyta</taxon>
        <taxon>Tracheophyta</taxon>
        <taxon>Spermatophyta</taxon>
        <taxon>Magnoliopsida</taxon>
        <taxon>eudicotyledons</taxon>
        <taxon>Gunneridae</taxon>
        <taxon>Pentapetalae</taxon>
        <taxon>rosids</taxon>
        <taxon>fabids</taxon>
        <taxon>Fabales</taxon>
        <taxon>Fabaceae</taxon>
        <taxon>Papilionoideae</taxon>
        <taxon>50 kb inversion clade</taxon>
        <taxon>genistoids sensu lato</taxon>
        <taxon>core genistoids</taxon>
        <taxon>Crotalarieae</taxon>
        <taxon>Crotalaria</taxon>
    </lineage>
</organism>
<evidence type="ECO:0000256" key="4">
    <source>
        <dbReference type="ARBA" id="ARBA00023089"/>
    </source>
</evidence>
<evidence type="ECO:0000256" key="1">
    <source>
        <dbReference type="ARBA" id="ARBA00008956"/>
    </source>
</evidence>
<sequence length="519" mass="58387">MSSSLKTISEALNLIDSKKHNLKKAFDDLQSQSSLSFSNSLLLSWPHIDSHFSSIQSSLTHRFHLLQTLTPSPPTPNDPSSCVSTPSILPTHEFVLLFQNMDGKAFINYVNAHPKHRLQFQAELPGALLYAPNPAEMALESLEGYYHHLYNTNNNELKERELRFLKKICMILLRQLRVLKPSMSSETRDRALKMAKEWKEKMSVDNVNALGALAFFHFVTAYGLVTEIGIDDLVEYAVMSVVVVDNAEFPELRHMTGFADRVPYIIRKLVERGKHILAVNYVFEYDLADKISPVPILKAFVDESKELSKRLSEERKSPSDIIAREMQAIREVIEIVENHKLEFEYPLTSLKQRIDELKRQKSLNKLLRKQQKQPAPASDAAKPPQHQQQQQQFQKRKKQKVEQQQGGTKLTQTLAPVGPAPAPNNVNNGNLATHQYHQHCGFSSGVLTQHPNPYTSSPTMPLGMVSPTQIVRPLVGPYGLGGSNLNSSMLHVPSSYYGGGHSAYTHGGVGLQHYYQGSH</sequence>
<evidence type="ECO:0000256" key="2">
    <source>
        <dbReference type="ARBA" id="ARBA00022473"/>
    </source>
</evidence>
<name>A0AAN9E7M7_CROPI</name>
<feature type="region of interest" description="Disordered" evidence="6">
    <location>
        <begin position="366"/>
        <end position="425"/>
    </location>
</feature>
<keyword evidence="8" id="KW-1185">Reference proteome</keyword>
<keyword evidence="4 5" id="KW-0287">Flowering</keyword>
<reference evidence="7 8" key="1">
    <citation type="submission" date="2024-01" db="EMBL/GenBank/DDBJ databases">
        <title>The genomes of 5 underutilized Papilionoideae crops provide insights into root nodulation and disease resistanc.</title>
        <authorList>
            <person name="Yuan L."/>
        </authorList>
    </citation>
    <scope>NUCLEOTIDE SEQUENCE [LARGE SCALE GENOMIC DNA]</scope>
    <source>
        <strain evidence="7">ZHUSHIDOU_FW_LH</strain>
        <tissue evidence="7">Leaf</tissue>
    </source>
</reference>
<dbReference type="AlphaFoldDB" id="A0AAN9E7M7"/>
<evidence type="ECO:0000256" key="6">
    <source>
        <dbReference type="SAM" id="MobiDB-lite"/>
    </source>
</evidence>
<evidence type="ECO:0000313" key="7">
    <source>
        <dbReference type="EMBL" id="KAK7246368.1"/>
    </source>
</evidence>
<proteinExistence type="inferred from homology"/>
<comment type="caution">
    <text evidence="7">The sequence shown here is derived from an EMBL/GenBank/DDBJ whole genome shotgun (WGS) entry which is preliminary data.</text>
</comment>
<feature type="compositionally biased region" description="Low complexity" evidence="6">
    <location>
        <begin position="402"/>
        <end position="425"/>
    </location>
</feature>